<proteinExistence type="predicted"/>
<feature type="transmembrane region" description="Helical" evidence="1">
    <location>
        <begin position="218"/>
        <end position="240"/>
    </location>
</feature>
<evidence type="ECO:0000256" key="1">
    <source>
        <dbReference type="SAM" id="Phobius"/>
    </source>
</evidence>
<evidence type="ECO:0000313" key="2">
    <source>
        <dbReference type="EMBL" id="MBC5727692.1"/>
    </source>
</evidence>
<keyword evidence="1" id="KW-0472">Membrane</keyword>
<comment type="caution">
    <text evidence="2">The sequence shown here is derived from an EMBL/GenBank/DDBJ whole genome shotgun (WGS) entry which is preliminary data.</text>
</comment>
<feature type="transmembrane region" description="Helical" evidence="1">
    <location>
        <begin position="51"/>
        <end position="74"/>
    </location>
</feature>
<gene>
    <name evidence="2" type="ORF">H8R91_03940</name>
</gene>
<dbReference type="Pfam" id="PF04854">
    <property type="entry name" value="DUF624"/>
    <property type="match status" value="1"/>
</dbReference>
<keyword evidence="1" id="KW-0812">Transmembrane</keyword>
<accession>A0ABR7HJM5</accession>
<protein>
    <submittedName>
        <fullName evidence="2">DUF624 domain-containing protein</fullName>
    </submittedName>
</protein>
<dbReference type="RefSeq" id="WP_186934934.1">
    <property type="nucleotide sequence ID" value="NZ_JACOPS010000001.1"/>
</dbReference>
<organism evidence="2 3">
    <name type="scientific">Ruminococcus intestinalis</name>
    <dbReference type="NCBI Taxonomy" id="2763066"/>
    <lineage>
        <taxon>Bacteria</taxon>
        <taxon>Bacillati</taxon>
        <taxon>Bacillota</taxon>
        <taxon>Clostridia</taxon>
        <taxon>Eubacteriales</taxon>
        <taxon>Oscillospiraceae</taxon>
        <taxon>Ruminococcus</taxon>
    </lineage>
</organism>
<feature type="transmembrane region" description="Helical" evidence="1">
    <location>
        <begin position="102"/>
        <end position="123"/>
    </location>
</feature>
<evidence type="ECO:0000313" key="3">
    <source>
        <dbReference type="Proteomes" id="UP000636755"/>
    </source>
</evidence>
<name>A0ABR7HJM5_9FIRM</name>
<reference evidence="2 3" key="1">
    <citation type="submission" date="2020-08" db="EMBL/GenBank/DDBJ databases">
        <title>Genome public.</title>
        <authorList>
            <person name="Liu C."/>
            <person name="Sun Q."/>
        </authorList>
    </citation>
    <scope>NUCLEOTIDE SEQUENCE [LARGE SCALE GENOMIC DNA]</scope>
    <source>
        <strain evidence="2 3">NSJ-71</strain>
    </source>
</reference>
<keyword evidence="1" id="KW-1133">Transmembrane helix</keyword>
<feature type="transmembrane region" description="Helical" evidence="1">
    <location>
        <begin position="135"/>
        <end position="161"/>
    </location>
</feature>
<feature type="transmembrane region" description="Helical" evidence="1">
    <location>
        <begin position="21"/>
        <end position="45"/>
    </location>
</feature>
<dbReference type="Proteomes" id="UP000636755">
    <property type="component" value="Unassembled WGS sequence"/>
</dbReference>
<dbReference type="EMBL" id="JACOPS010000001">
    <property type="protein sequence ID" value="MBC5727692.1"/>
    <property type="molecule type" value="Genomic_DNA"/>
</dbReference>
<feature type="transmembrane region" description="Helical" evidence="1">
    <location>
        <begin position="191"/>
        <end position="212"/>
    </location>
</feature>
<sequence>MAGKKAKFALTDFFNNLFNNFGKIVFTNLLFAVPLAVLVTAFYFLDSALKLNGYFILMLSIIPLSPFFAGVTLVTSRLARGKENVDVFKTFIEGIKNNWKRFLIHGVITYFAVIFSYFSIRLYSALISQPNADSFFLVMLYVCLIISIIIAVAFLFIFFYVPSMTVTFDLSLKNIYKNSALMSFGELKHNIIATFGLFIIVLFCATILIFVGNTDSSIALIITTAILMFVLVPALASYVINASVYPGMYNLMTEKEKRSKKIDKKMDNRRKGQFIDEEDEENNIADEFLDLDVEENKDGDEYIFYNGKMVKRSVIIKMKKEREKAEGKSDESKTR</sequence>
<keyword evidence="3" id="KW-1185">Reference proteome</keyword>
<dbReference type="InterPro" id="IPR006938">
    <property type="entry name" value="DUF624"/>
</dbReference>